<dbReference type="Gene3D" id="1.10.10.60">
    <property type="entry name" value="Homeodomain-like"/>
    <property type="match status" value="1"/>
</dbReference>
<reference evidence="5" key="1">
    <citation type="journal article" date="2019" name="Int. J. Syst. Evol. Microbiol.">
        <title>The Global Catalogue of Microorganisms (GCM) 10K type strain sequencing project: providing services to taxonomists for standard genome sequencing and annotation.</title>
        <authorList>
            <consortium name="The Broad Institute Genomics Platform"/>
            <consortium name="The Broad Institute Genome Sequencing Center for Infectious Disease"/>
            <person name="Wu L."/>
            <person name="Ma J."/>
        </authorList>
    </citation>
    <scope>NUCLEOTIDE SEQUENCE [LARGE SCALE GENOMIC DNA]</scope>
    <source>
        <strain evidence="5">KCTC 42211</strain>
    </source>
</reference>
<name>A0ABV7UU45_9GAMM</name>
<evidence type="ECO:0000313" key="5">
    <source>
        <dbReference type="Proteomes" id="UP001595724"/>
    </source>
</evidence>
<dbReference type="RefSeq" id="WP_386710059.1">
    <property type="nucleotide sequence ID" value="NZ_JBHRYF010000008.1"/>
</dbReference>
<comment type="caution">
    <text evidence="4">The sequence shown here is derived from an EMBL/GenBank/DDBJ whole genome shotgun (WGS) entry which is preliminary data.</text>
</comment>
<dbReference type="PANTHER" id="PTHR46796:SF7">
    <property type="entry name" value="ARAC FAMILY TRANSCRIPTIONAL REGULATOR"/>
    <property type="match status" value="1"/>
</dbReference>
<evidence type="ECO:0000256" key="1">
    <source>
        <dbReference type="ARBA" id="ARBA00023015"/>
    </source>
</evidence>
<gene>
    <name evidence="4" type="ORF">ACFOM9_10540</name>
</gene>
<dbReference type="InterPro" id="IPR050204">
    <property type="entry name" value="AraC_XylS_family_regulators"/>
</dbReference>
<evidence type="ECO:0008006" key="6">
    <source>
        <dbReference type="Google" id="ProtNLM"/>
    </source>
</evidence>
<dbReference type="EMBL" id="JBHRYF010000008">
    <property type="protein sequence ID" value="MFC3660504.1"/>
    <property type="molecule type" value="Genomic_DNA"/>
</dbReference>
<keyword evidence="1" id="KW-0805">Transcription regulation</keyword>
<evidence type="ECO:0000256" key="2">
    <source>
        <dbReference type="ARBA" id="ARBA00023125"/>
    </source>
</evidence>
<protein>
    <recommendedName>
        <fullName evidence="6">HTH araC/xylS-type domain-containing protein</fullName>
    </recommendedName>
</protein>
<keyword evidence="2" id="KW-0238">DNA-binding</keyword>
<evidence type="ECO:0000256" key="3">
    <source>
        <dbReference type="ARBA" id="ARBA00023163"/>
    </source>
</evidence>
<accession>A0ABV7UU45</accession>
<keyword evidence="3" id="KW-0804">Transcription</keyword>
<dbReference type="PANTHER" id="PTHR46796">
    <property type="entry name" value="HTH-TYPE TRANSCRIPTIONAL ACTIVATOR RHAS-RELATED"/>
    <property type="match status" value="1"/>
</dbReference>
<organism evidence="4 5">
    <name type="scientific">Luteimonas notoginsengisoli</name>
    <dbReference type="NCBI Taxonomy" id="1578200"/>
    <lineage>
        <taxon>Bacteria</taxon>
        <taxon>Pseudomonadati</taxon>
        <taxon>Pseudomonadota</taxon>
        <taxon>Gammaproteobacteria</taxon>
        <taxon>Lysobacterales</taxon>
        <taxon>Lysobacteraceae</taxon>
        <taxon>Luteimonas</taxon>
    </lineage>
</organism>
<sequence>MIDQLRALPLGASPGLVRALADARLATALRVMHARPDHDWTVRALARSTFFERFNRAMGIAPLEYLLAWRMALAKDLRGRRERRELSITSVPLHSKRNPPERDAPG</sequence>
<keyword evidence="5" id="KW-1185">Reference proteome</keyword>
<evidence type="ECO:0000313" key="4">
    <source>
        <dbReference type="EMBL" id="MFC3660504.1"/>
    </source>
</evidence>
<dbReference type="Proteomes" id="UP001595724">
    <property type="component" value="Unassembled WGS sequence"/>
</dbReference>
<proteinExistence type="predicted"/>